<evidence type="ECO:0000256" key="1">
    <source>
        <dbReference type="ARBA" id="ARBA00006484"/>
    </source>
</evidence>
<name>V4RK75_9HYPH</name>
<gene>
    <name evidence="3" type="ORF">N177_1567</name>
</gene>
<reference evidence="3 4" key="1">
    <citation type="journal article" date="2014" name="Genome Announc.">
        <title>Draft Genome Sequence of Lutibaculum baratangense Strain AMV1T, Isolated from a Mud Volcano in Andamans, India.</title>
        <authorList>
            <person name="Singh A."/>
            <person name="Sreenivas A."/>
            <person name="Sathyanarayana Reddy G."/>
            <person name="Pinnaka A.K."/>
            <person name="Shivaji S."/>
        </authorList>
    </citation>
    <scope>NUCLEOTIDE SEQUENCE [LARGE SCALE GENOMIC DNA]</scope>
    <source>
        <strain evidence="3 4">AMV1</strain>
    </source>
</reference>
<dbReference type="eggNOG" id="COG0300">
    <property type="taxonomic scope" value="Bacteria"/>
</dbReference>
<dbReference type="SUPFAM" id="SSF51735">
    <property type="entry name" value="NAD(P)-binding Rossmann-fold domains"/>
    <property type="match status" value="1"/>
</dbReference>
<evidence type="ECO:0000313" key="3">
    <source>
        <dbReference type="EMBL" id="ESR25734.1"/>
    </source>
</evidence>
<dbReference type="InterPro" id="IPR002347">
    <property type="entry name" value="SDR_fam"/>
</dbReference>
<dbReference type="OrthoDB" id="335726at2"/>
<dbReference type="EMBL" id="AWXZ01000018">
    <property type="protein sequence ID" value="ESR25734.1"/>
    <property type="molecule type" value="Genomic_DNA"/>
</dbReference>
<protein>
    <submittedName>
        <fullName evidence="3">Oxidoreductase, short-chain dehydrogenase/reductase family</fullName>
        <ecNumber evidence="3">1.1.1.-</ecNumber>
    </submittedName>
</protein>
<dbReference type="Pfam" id="PF00106">
    <property type="entry name" value="adh_short"/>
    <property type="match status" value="1"/>
</dbReference>
<dbReference type="Proteomes" id="UP000017819">
    <property type="component" value="Unassembled WGS sequence"/>
</dbReference>
<comment type="similarity">
    <text evidence="1">Belongs to the short-chain dehydrogenases/reductases (SDR) family.</text>
</comment>
<dbReference type="InterPro" id="IPR036291">
    <property type="entry name" value="NAD(P)-bd_dom_sf"/>
</dbReference>
<keyword evidence="4" id="KW-1185">Reference proteome</keyword>
<comment type="caution">
    <text evidence="3">The sequence shown here is derived from an EMBL/GenBank/DDBJ whole genome shotgun (WGS) entry which is preliminary data.</text>
</comment>
<evidence type="ECO:0000313" key="4">
    <source>
        <dbReference type="Proteomes" id="UP000017819"/>
    </source>
</evidence>
<dbReference type="GO" id="GO:0016491">
    <property type="term" value="F:oxidoreductase activity"/>
    <property type="evidence" value="ECO:0007669"/>
    <property type="project" value="UniProtKB-KW"/>
</dbReference>
<evidence type="ECO:0000256" key="2">
    <source>
        <dbReference type="ARBA" id="ARBA00023002"/>
    </source>
</evidence>
<keyword evidence="2 3" id="KW-0560">Oxidoreductase</keyword>
<dbReference type="Gene3D" id="3.40.50.720">
    <property type="entry name" value="NAD(P)-binding Rossmann-like Domain"/>
    <property type="match status" value="1"/>
</dbReference>
<dbReference type="PANTHER" id="PTHR44196:SF1">
    <property type="entry name" value="DEHYDROGENASE_REDUCTASE SDR FAMILY MEMBER 7B"/>
    <property type="match status" value="1"/>
</dbReference>
<dbReference type="PRINTS" id="PR00081">
    <property type="entry name" value="GDHRDH"/>
</dbReference>
<dbReference type="AlphaFoldDB" id="V4RK75"/>
<dbReference type="PANTHER" id="PTHR44196">
    <property type="entry name" value="DEHYDROGENASE/REDUCTASE SDR FAMILY MEMBER 7B"/>
    <property type="match status" value="1"/>
</dbReference>
<sequence length="253" mass="27556">MSSEWRTAWITGASSGIGREMARQLATGGTAVAASARGAESLQALSAETAGKAKAYPLDVADAEAVAARVREIEAEMGEIDLAVLCAGVWKPFRMSEWEVQNFRQGIDVNYMGVVNALAVLVPMMKGRGRGHIAIVASIAGYVGLIKAETYGPTKAALINLAEALRTELHGTGVTVSVVNPGFVDTPMTKDNTFPMPFLLPVETAARRALDGLRTKRFEIVFPRRLAYTLKLMRILPYPLFFWIMQRTVARRQ</sequence>
<dbReference type="RefSeq" id="WP_023431709.1">
    <property type="nucleotide sequence ID" value="NZ_AWXZ01000018.1"/>
</dbReference>
<dbReference type="EC" id="1.1.1.-" evidence="3"/>
<dbReference type="GO" id="GO:0016020">
    <property type="term" value="C:membrane"/>
    <property type="evidence" value="ECO:0007669"/>
    <property type="project" value="TreeGrafter"/>
</dbReference>
<dbReference type="STRING" id="631454.N177_1567"/>
<accession>V4RK75</accession>
<proteinExistence type="inferred from homology"/>
<organism evidence="3 4">
    <name type="scientific">Lutibaculum baratangense AMV1</name>
    <dbReference type="NCBI Taxonomy" id="631454"/>
    <lineage>
        <taxon>Bacteria</taxon>
        <taxon>Pseudomonadati</taxon>
        <taxon>Pseudomonadota</taxon>
        <taxon>Alphaproteobacteria</taxon>
        <taxon>Hyphomicrobiales</taxon>
        <taxon>Tepidamorphaceae</taxon>
        <taxon>Lutibaculum</taxon>
    </lineage>
</organism>
<dbReference type="PATRIC" id="fig|631454.5.peg.1548"/>